<dbReference type="SMART" id="SM00134">
    <property type="entry name" value="LU"/>
    <property type="match status" value="3"/>
</dbReference>
<evidence type="ECO:0000259" key="4">
    <source>
        <dbReference type="SMART" id="SM00134"/>
    </source>
</evidence>
<dbReference type="PANTHER" id="PTHR20914">
    <property type="entry name" value="LY6/PLAUR DOMAIN-CONTAINING PROTEIN 8"/>
    <property type="match status" value="1"/>
</dbReference>
<dbReference type="InterPro" id="IPR050918">
    <property type="entry name" value="CNF-like_PLA2_Inhibitor"/>
</dbReference>
<dbReference type="Gene3D" id="2.10.60.10">
    <property type="entry name" value="CD59"/>
    <property type="match status" value="3"/>
</dbReference>
<dbReference type="PANTHER" id="PTHR20914:SF41">
    <property type="entry name" value="UROKINASE PLASMINOGEN ACTIVATOR SURFACE RECEPTOR-LIKE"/>
    <property type="match status" value="1"/>
</dbReference>
<sequence>MNILMGITFTSILLPLASSLQCYQYQGVSWLPQKQNVITCEPNAAFCTSTLIKLNGTLYGEILVKGCLAGNESTCNKTTTTDKKITQIYESVQCCNTELCNSDLIPDVSSTKDHGIQCYVCNGNPASCNGDQLPTVRCTGEQTQCMEISIEGAVTGNEKTRLMLKGCGNLTSCGEFAAFSNGLQPLSYSAAMRCCKGSACNSGTFAESEPGKENGVECYSCADSEQGGCSPEHVKKMKCTGAMTQCLDIIGDTHNRIIMKGCATASFCQRLYPDFRIPVKSSTSCCSGSLCNQVGIGTSEEAKTKN</sequence>
<dbReference type="InterPro" id="IPR045860">
    <property type="entry name" value="Snake_toxin-like_sf"/>
</dbReference>
<keyword evidence="5" id="KW-1185">Reference proteome</keyword>
<dbReference type="InterPro" id="IPR016054">
    <property type="entry name" value="LY6_UPA_recep-like"/>
</dbReference>
<feature type="domain" description="UPAR/Ly6" evidence="4">
    <location>
        <begin position="216"/>
        <end position="306"/>
    </location>
</feature>
<dbReference type="Proteomes" id="UP000515156">
    <property type="component" value="Chromosome 8"/>
</dbReference>
<reference evidence="6" key="1">
    <citation type="submission" date="2025-08" db="UniProtKB">
        <authorList>
            <consortium name="RefSeq"/>
        </authorList>
    </citation>
    <scope>IDENTIFICATION</scope>
</reference>
<feature type="chain" id="PRO_5028476163" evidence="3">
    <location>
        <begin position="20"/>
        <end position="306"/>
    </location>
</feature>
<feature type="signal peptide" evidence="3">
    <location>
        <begin position="1"/>
        <end position="19"/>
    </location>
</feature>
<dbReference type="FunCoup" id="A0A6P7YXE7">
    <property type="interactions" value="213"/>
</dbReference>
<dbReference type="InParanoid" id="A0A6P7YXE7"/>
<accession>A0A6P7YXE7</accession>
<proteinExistence type="predicted"/>
<gene>
    <name evidence="6" type="primary">LOC115476783</name>
</gene>
<dbReference type="GO" id="GO:0005576">
    <property type="term" value="C:extracellular region"/>
    <property type="evidence" value="ECO:0007669"/>
    <property type="project" value="UniProtKB-SubCell"/>
</dbReference>
<feature type="domain" description="UPAR/Ly6" evidence="4">
    <location>
        <begin position="116"/>
        <end position="215"/>
    </location>
</feature>
<dbReference type="SUPFAM" id="SSF57302">
    <property type="entry name" value="Snake toxin-like"/>
    <property type="match status" value="3"/>
</dbReference>
<protein>
    <submittedName>
        <fullName evidence="6">Urokinase plasminogen activator surface receptor-like</fullName>
    </submittedName>
</protein>
<evidence type="ECO:0000256" key="1">
    <source>
        <dbReference type="ARBA" id="ARBA00004613"/>
    </source>
</evidence>
<dbReference type="KEGG" id="muo:115476783"/>
<name>A0A6P7YXE7_9AMPH</name>
<dbReference type="OrthoDB" id="5945173at2759"/>
<keyword evidence="2" id="KW-0964">Secreted</keyword>
<evidence type="ECO:0000256" key="2">
    <source>
        <dbReference type="ARBA" id="ARBA00022525"/>
    </source>
</evidence>
<dbReference type="AlphaFoldDB" id="A0A6P7YXE7"/>
<comment type="subcellular location">
    <subcellularLocation>
        <location evidence="1">Secreted</location>
    </subcellularLocation>
</comment>
<dbReference type="GeneID" id="115476783"/>
<evidence type="ECO:0000256" key="3">
    <source>
        <dbReference type="SAM" id="SignalP"/>
    </source>
</evidence>
<dbReference type="RefSeq" id="XP_030069221.1">
    <property type="nucleotide sequence ID" value="XM_030213361.1"/>
</dbReference>
<keyword evidence="3" id="KW-0732">Signal</keyword>
<feature type="domain" description="UPAR/Ly6" evidence="4">
    <location>
        <begin position="20"/>
        <end position="109"/>
    </location>
</feature>
<evidence type="ECO:0000313" key="5">
    <source>
        <dbReference type="Proteomes" id="UP000515156"/>
    </source>
</evidence>
<dbReference type="Pfam" id="PF00021">
    <property type="entry name" value="UPAR_LY6"/>
    <property type="match status" value="3"/>
</dbReference>
<evidence type="ECO:0000313" key="6">
    <source>
        <dbReference type="RefSeq" id="XP_030069221.1"/>
    </source>
</evidence>
<organism evidence="5 6">
    <name type="scientific">Microcaecilia unicolor</name>
    <dbReference type="NCBI Taxonomy" id="1415580"/>
    <lineage>
        <taxon>Eukaryota</taxon>
        <taxon>Metazoa</taxon>
        <taxon>Chordata</taxon>
        <taxon>Craniata</taxon>
        <taxon>Vertebrata</taxon>
        <taxon>Euteleostomi</taxon>
        <taxon>Amphibia</taxon>
        <taxon>Gymnophiona</taxon>
        <taxon>Siphonopidae</taxon>
        <taxon>Microcaecilia</taxon>
    </lineage>
</organism>
<dbReference type="CDD" id="cd23558">
    <property type="entry name" value="TFP_LU_ECD_uPAR_rpt3"/>
    <property type="match status" value="1"/>
</dbReference>